<reference evidence="1 2" key="1">
    <citation type="submission" date="2016-11" db="EMBL/GenBank/DDBJ databases">
        <title>Trade-off between light-utilization and light-protection in marine flavobacteria.</title>
        <authorList>
            <person name="Kumagai Y."/>
        </authorList>
    </citation>
    <scope>NUCLEOTIDE SEQUENCE [LARGE SCALE GENOMIC DNA]</scope>
    <source>
        <strain evidence="1 2">NBRC 107125</strain>
    </source>
</reference>
<organism evidence="1 2">
    <name type="scientific">Oceanicoccus sagamiensis</name>
    <dbReference type="NCBI Taxonomy" id="716816"/>
    <lineage>
        <taxon>Bacteria</taxon>
        <taxon>Pseudomonadati</taxon>
        <taxon>Pseudomonadota</taxon>
        <taxon>Gammaproteobacteria</taxon>
        <taxon>Cellvibrionales</taxon>
        <taxon>Spongiibacteraceae</taxon>
        <taxon>Oceanicoccus</taxon>
    </lineage>
</organism>
<keyword evidence="2" id="KW-1185">Reference proteome</keyword>
<evidence type="ECO:0000313" key="1">
    <source>
        <dbReference type="EMBL" id="ARN73300.1"/>
    </source>
</evidence>
<dbReference type="Proteomes" id="UP000193450">
    <property type="component" value="Chromosome"/>
</dbReference>
<gene>
    <name evidence="1" type="ORF">BST96_03770</name>
</gene>
<dbReference type="RefSeq" id="WP_085757409.1">
    <property type="nucleotide sequence ID" value="NZ_CP019343.1"/>
</dbReference>
<dbReference type="AlphaFoldDB" id="A0A1X9N5B3"/>
<dbReference type="KEGG" id="osg:BST96_03770"/>
<sequence>MEEKNIKAQWLEHITLNKNQQKALAQIIKTELESDLLLKCEKMLISAAQAQQVYGSEQLNPNQKKAKENLQSLESSLNRAIKACQEMTDFEQEILKQSCFWANDSDKSFTHMTDGKDPILTDPINKLLKGTTHRLETMSPASKSKQKYSRSLAELANQFNELFPKHTPSPEPESLFSQLVVFWFENYLDHPIANPRRHIEKILPEH</sequence>
<protein>
    <submittedName>
        <fullName evidence="1">Uncharacterized protein</fullName>
    </submittedName>
</protein>
<evidence type="ECO:0000313" key="2">
    <source>
        <dbReference type="Proteomes" id="UP000193450"/>
    </source>
</evidence>
<accession>A0A1X9N5B3</accession>
<proteinExistence type="predicted"/>
<dbReference type="OrthoDB" id="9864244at2"/>
<name>A0A1X9N5B3_9GAMM</name>
<dbReference type="EMBL" id="CP019343">
    <property type="protein sequence ID" value="ARN73300.1"/>
    <property type="molecule type" value="Genomic_DNA"/>
</dbReference>
<dbReference type="STRING" id="716816.BST96_03770"/>